<dbReference type="AlphaFoldDB" id="A0A2P7AXJ9"/>
<evidence type="ECO:0000313" key="2">
    <source>
        <dbReference type="EMBL" id="PSH58923.1"/>
    </source>
</evidence>
<dbReference type="PROSITE" id="PS50943">
    <property type="entry name" value="HTH_CROC1"/>
    <property type="match status" value="1"/>
</dbReference>
<dbReference type="InterPro" id="IPR001387">
    <property type="entry name" value="Cro/C1-type_HTH"/>
</dbReference>
<organism evidence="2 3">
    <name type="scientific">Phyllobacterium sophorae</name>
    <dbReference type="NCBI Taxonomy" id="1520277"/>
    <lineage>
        <taxon>Bacteria</taxon>
        <taxon>Pseudomonadati</taxon>
        <taxon>Pseudomonadota</taxon>
        <taxon>Alphaproteobacteria</taxon>
        <taxon>Hyphomicrobiales</taxon>
        <taxon>Phyllobacteriaceae</taxon>
        <taxon>Phyllobacterium</taxon>
    </lineage>
</organism>
<dbReference type="InterPro" id="IPR010982">
    <property type="entry name" value="Lambda_DNA-bd_dom_sf"/>
</dbReference>
<dbReference type="SMART" id="SM00530">
    <property type="entry name" value="HTH_XRE"/>
    <property type="match status" value="1"/>
</dbReference>
<accession>A0A2P7AXJ9</accession>
<feature type="domain" description="HTH cro/C1-type" evidence="1">
    <location>
        <begin position="36"/>
        <end position="90"/>
    </location>
</feature>
<keyword evidence="3" id="KW-1185">Reference proteome</keyword>
<dbReference type="CDD" id="cd00093">
    <property type="entry name" value="HTH_XRE"/>
    <property type="match status" value="1"/>
</dbReference>
<comment type="caution">
    <text evidence="2">The sequence shown here is derived from an EMBL/GenBank/DDBJ whole genome shotgun (WGS) entry which is preliminary data.</text>
</comment>
<dbReference type="GO" id="GO:0003677">
    <property type="term" value="F:DNA binding"/>
    <property type="evidence" value="ECO:0007669"/>
    <property type="project" value="InterPro"/>
</dbReference>
<evidence type="ECO:0000313" key="3">
    <source>
        <dbReference type="Proteomes" id="UP000241764"/>
    </source>
</evidence>
<dbReference type="Pfam" id="PF13560">
    <property type="entry name" value="HTH_31"/>
    <property type="match status" value="1"/>
</dbReference>
<sequence>MTQGGLASSIGDKMSKNALIMPGEVHDAAVTLGRQLRTARLRRNFKLEDVASRIGVHRVTVSRLEKGDPTVSVGVLITALWVYGLLPDLVLIADPLNDRVGIALEASASRQRAKTGTGGMDDDF</sequence>
<gene>
    <name evidence="2" type="ORF">CU103_26965</name>
</gene>
<dbReference type="Gene3D" id="1.10.260.40">
    <property type="entry name" value="lambda repressor-like DNA-binding domains"/>
    <property type="match status" value="1"/>
</dbReference>
<dbReference type="SUPFAM" id="SSF47413">
    <property type="entry name" value="lambda repressor-like DNA-binding domains"/>
    <property type="match status" value="1"/>
</dbReference>
<dbReference type="OrthoDB" id="8092542at2"/>
<dbReference type="EMBL" id="PGGM01000017">
    <property type="protein sequence ID" value="PSH58923.1"/>
    <property type="molecule type" value="Genomic_DNA"/>
</dbReference>
<dbReference type="Proteomes" id="UP000241764">
    <property type="component" value="Unassembled WGS sequence"/>
</dbReference>
<proteinExistence type="predicted"/>
<protein>
    <submittedName>
        <fullName evidence="2">XRE family transcriptional regulator</fullName>
    </submittedName>
</protein>
<evidence type="ECO:0000259" key="1">
    <source>
        <dbReference type="PROSITE" id="PS50943"/>
    </source>
</evidence>
<name>A0A2P7AXJ9_9HYPH</name>
<reference evidence="3" key="1">
    <citation type="submission" date="2017-11" db="EMBL/GenBank/DDBJ databases">
        <authorList>
            <person name="Kuznetsova I."/>
            <person name="Sazanova A."/>
            <person name="Chirak E."/>
            <person name="Safronova V."/>
            <person name="Willems A."/>
        </authorList>
    </citation>
    <scope>NUCLEOTIDE SEQUENCE [LARGE SCALE GENOMIC DNA]</scope>
    <source>
        <strain evidence="3">CCBAU 03422</strain>
    </source>
</reference>